<proteinExistence type="predicted"/>
<feature type="non-terminal residue" evidence="2">
    <location>
        <position position="1"/>
    </location>
</feature>
<evidence type="ECO:0000313" key="2">
    <source>
        <dbReference type="EMBL" id="ETO18743.1"/>
    </source>
</evidence>
<accession>X6MYN1</accession>
<gene>
    <name evidence="2" type="ORF">RFI_18512</name>
</gene>
<reference evidence="2 3" key="1">
    <citation type="journal article" date="2013" name="Curr. Biol.">
        <title>The Genome of the Foraminiferan Reticulomyxa filosa.</title>
        <authorList>
            <person name="Glockner G."/>
            <person name="Hulsmann N."/>
            <person name="Schleicher M."/>
            <person name="Noegel A.A."/>
            <person name="Eichinger L."/>
            <person name="Gallinger C."/>
            <person name="Pawlowski J."/>
            <person name="Sierra R."/>
            <person name="Euteneuer U."/>
            <person name="Pillet L."/>
            <person name="Moustafa A."/>
            <person name="Platzer M."/>
            <person name="Groth M."/>
            <person name="Szafranski K."/>
            <person name="Schliwa M."/>
        </authorList>
    </citation>
    <scope>NUCLEOTIDE SEQUENCE [LARGE SCALE GENOMIC DNA]</scope>
</reference>
<feature type="signal peptide" evidence="1">
    <location>
        <begin position="1"/>
        <end position="18"/>
    </location>
</feature>
<evidence type="ECO:0000256" key="1">
    <source>
        <dbReference type="SAM" id="SignalP"/>
    </source>
</evidence>
<dbReference type="Gene3D" id="3.40.50.300">
    <property type="entry name" value="P-loop containing nucleotide triphosphate hydrolases"/>
    <property type="match status" value="1"/>
</dbReference>
<dbReference type="AlphaFoldDB" id="X6MYN1"/>
<evidence type="ECO:0000313" key="3">
    <source>
        <dbReference type="Proteomes" id="UP000023152"/>
    </source>
</evidence>
<dbReference type="Proteomes" id="UP000023152">
    <property type="component" value="Unassembled WGS sequence"/>
</dbReference>
<comment type="caution">
    <text evidence="2">The sequence shown here is derived from an EMBL/GenBank/DDBJ whole genome shotgun (WGS) entry which is preliminary data.</text>
</comment>
<feature type="chain" id="PRO_5004976017" evidence="1">
    <location>
        <begin position="19"/>
        <end position="218"/>
    </location>
</feature>
<sequence length="218" mass="24964">SSSSSSFLACARLLFVLGRPKAGKSTLCQMLESEYHRHSTLVCKHLDLPLLLKTQSLSEKDGCGDAWTVMLNQIELWYQGLKDNQQLVVLIEGWPTEYKDWAKWYQCFQTVDLSKYNLDILGLIQLDCSLETLNKRLDTPDQTLSVSDYDHTLPVLEEFGVKNLLFRVSSMAHLPDLLLFSFHNKVALSCIFLLTINNNKPKKEKLYIAIVRAFAIKY</sequence>
<dbReference type="SUPFAM" id="SSF52540">
    <property type="entry name" value="P-loop containing nucleoside triphosphate hydrolases"/>
    <property type="match status" value="1"/>
</dbReference>
<protein>
    <submittedName>
        <fullName evidence="2">Uncharacterized protein</fullName>
    </submittedName>
</protein>
<name>X6MYN1_RETFI</name>
<organism evidence="2 3">
    <name type="scientific">Reticulomyxa filosa</name>
    <dbReference type="NCBI Taxonomy" id="46433"/>
    <lineage>
        <taxon>Eukaryota</taxon>
        <taxon>Sar</taxon>
        <taxon>Rhizaria</taxon>
        <taxon>Retaria</taxon>
        <taxon>Foraminifera</taxon>
        <taxon>Monothalamids</taxon>
        <taxon>Reticulomyxidae</taxon>
        <taxon>Reticulomyxa</taxon>
    </lineage>
</organism>
<dbReference type="EMBL" id="ASPP01014464">
    <property type="protein sequence ID" value="ETO18743.1"/>
    <property type="molecule type" value="Genomic_DNA"/>
</dbReference>
<keyword evidence="1" id="KW-0732">Signal</keyword>
<keyword evidence="3" id="KW-1185">Reference proteome</keyword>
<dbReference type="InterPro" id="IPR027417">
    <property type="entry name" value="P-loop_NTPase"/>
</dbReference>